<dbReference type="PRINTS" id="PR00973">
    <property type="entry name" value="RIBOSOMALS17"/>
</dbReference>
<dbReference type="InterPro" id="IPR019984">
    <property type="entry name" value="Ribosomal_uS17_bact/chlr"/>
</dbReference>
<dbReference type="HAMAP" id="MF_01345_B">
    <property type="entry name" value="Ribosomal_uS17_B"/>
    <property type="match status" value="1"/>
</dbReference>
<feature type="region of interest" description="Disordered" evidence="7">
    <location>
        <begin position="81"/>
        <end position="117"/>
    </location>
</feature>
<evidence type="ECO:0000256" key="3">
    <source>
        <dbReference type="ARBA" id="ARBA00022884"/>
    </source>
</evidence>
<comment type="caution">
    <text evidence="8">The sequence shown here is derived from an EMBL/GenBank/DDBJ whole genome shotgun (WGS) entry which is preliminary data.</text>
</comment>
<gene>
    <name evidence="6" type="primary">rpsQ</name>
    <name evidence="8" type="ORF">UT19_C0002G0027</name>
</gene>
<reference evidence="8 9" key="1">
    <citation type="journal article" date="2015" name="Nature">
        <title>rRNA introns, odd ribosomes, and small enigmatic genomes across a large radiation of phyla.</title>
        <authorList>
            <person name="Brown C.T."/>
            <person name="Hug L.A."/>
            <person name="Thomas B.C."/>
            <person name="Sharon I."/>
            <person name="Castelle C.J."/>
            <person name="Singh A."/>
            <person name="Wilkins M.J."/>
            <person name="Williams K.H."/>
            <person name="Banfield J.F."/>
        </authorList>
    </citation>
    <scope>NUCLEOTIDE SEQUENCE [LARGE SCALE GENOMIC DNA]</scope>
</reference>
<sequence>MKIFTGKVISKKMEKTATVVVERIVVHPIYRKRFKRLKKYHVHDEIGVTLGQTVKFVASRPYSKLKRWKVVEVVEIVGKESDKKSLPLRSKKPATTGSADLKRSARIKSVKSVKKSV</sequence>
<evidence type="ECO:0000313" key="8">
    <source>
        <dbReference type="EMBL" id="KKQ94385.1"/>
    </source>
</evidence>
<dbReference type="PANTHER" id="PTHR10744">
    <property type="entry name" value="40S RIBOSOMAL PROTEIN S11 FAMILY MEMBER"/>
    <property type="match status" value="1"/>
</dbReference>
<dbReference type="PANTHER" id="PTHR10744:SF1">
    <property type="entry name" value="SMALL RIBOSOMAL SUBUNIT PROTEIN US17M"/>
    <property type="match status" value="1"/>
</dbReference>
<evidence type="ECO:0000256" key="5">
    <source>
        <dbReference type="ARBA" id="ARBA00023274"/>
    </source>
</evidence>
<evidence type="ECO:0000256" key="4">
    <source>
        <dbReference type="ARBA" id="ARBA00022980"/>
    </source>
</evidence>
<dbReference type="SUPFAM" id="SSF50249">
    <property type="entry name" value="Nucleic acid-binding proteins"/>
    <property type="match status" value="1"/>
</dbReference>
<keyword evidence="3 6" id="KW-0694">RNA-binding</keyword>
<dbReference type="Proteomes" id="UP000034932">
    <property type="component" value="Unassembled WGS sequence"/>
</dbReference>
<dbReference type="Pfam" id="PF00366">
    <property type="entry name" value="Ribosomal_S17"/>
    <property type="match status" value="1"/>
</dbReference>
<keyword evidence="5 6" id="KW-0687">Ribonucleoprotein</keyword>
<dbReference type="GO" id="GO:0006412">
    <property type="term" value="P:translation"/>
    <property type="evidence" value="ECO:0007669"/>
    <property type="project" value="UniProtKB-UniRule"/>
</dbReference>
<dbReference type="InterPro" id="IPR000266">
    <property type="entry name" value="Ribosomal_uS17"/>
</dbReference>
<organism evidence="8 9">
    <name type="scientific">Candidatus Woesebacteria bacterium GW2011_GWB1_39_10b</name>
    <dbReference type="NCBI Taxonomy" id="1618573"/>
    <lineage>
        <taxon>Bacteria</taxon>
        <taxon>Candidatus Woeseibacteriota</taxon>
    </lineage>
</organism>
<dbReference type="GO" id="GO:0019843">
    <property type="term" value="F:rRNA binding"/>
    <property type="evidence" value="ECO:0007669"/>
    <property type="project" value="UniProtKB-UniRule"/>
</dbReference>
<dbReference type="EMBL" id="LBVW01000002">
    <property type="protein sequence ID" value="KKQ94385.1"/>
    <property type="molecule type" value="Genomic_DNA"/>
</dbReference>
<dbReference type="InterPro" id="IPR012340">
    <property type="entry name" value="NA-bd_OB-fold"/>
</dbReference>
<keyword evidence="2 6" id="KW-0699">rRNA-binding</keyword>
<comment type="function">
    <text evidence="6">One of the primary rRNA binding proteins, it binds specifically to the 5'-end of 16S ribosomal RNA.</text>
</comment>
<dbReference type="NCBIfam" id="NF004123">
    <property type="entry name" value="PRK05610.1"/>
    <property type="match status" value="1"/>
</dbReference>
<dbReference type="STRING" id="1618573.UT19_C0002G0027"/>
<proteinExistence type="inferred from homology"/>
<evidence type="ECO:0000313" key="9">
    <source>
        <dbReference type="Proteomes" id="UP000034932"/>
    </source>
</evidence>
<dbReference type="GO" id="GO:0003735">
    <property type="term" value="F:structural constituent of ribosome"/>
    <property type="evidence" value="ECO:0007669"/>
    <property type="project" value="InterPro"/>
</dbReference>
<dbReference type="Gene3D" id="2.40.50.140">
    <property type="entry name" value="Nucleic acid-binding proteins"/>
    <property type="match status" value="1"/>
</dbReference>
<comment type="subunit">
    <text evidence="6">Part of the 30S ribosomal subunit.</text>
</comment>
<comment type="similarity">
    <text evidence="1 6">Belongs to the universal ribosomal protein uS17 family.</text>
</comment>
<evidence type="ECO:0000256" key="7">
    <source>
        <dbReference type="SAM" id="MobiDB-lite"/>
    </source>
</evidence>
<dbReference type="AlphaFoldDB" id="A0A0G0M234"/>
<protein>
    <recommendedName>
        <fullName evidence="6">Small ribosomal subunit protein uS17</fullName>
    </recommendedName>
</protein>
<dbReference type="GO" id="GO:0022627">
    <property type="term" value="C:cytosolic small ribosomal subunit"/>
    <property type="evidence" value="ECO:0007669"/>
    <property type="project" value="TreeGrafter"/>
</dbReference>
<name>A0A0G0M234_9BACT</name>
<accession>A0A0G0M234</accession>
<evidence type="ECO:0000256" key="2">
    <source>
        <dbReference type="ARBA" id="ARBA00022730"/>
    </source>
</evidence>
<feature type="compositionally biased region" description="Basic residues" evidence="7">
    <location>
        <begin position="104"/>
        <end position="117"/>
    </location>
</feature>
<keyword evidence="4 6" id="KW-0689">Ribosomal protein</keyword>
<evidence type="ECO:0000256" key="6">
    <source>
        <dbReference type="HAMAP-Rule" id="MF_01345"/>
    </source>
</evidence>
<dbReference type="CDD" id="cd00364">
    <property type="entry name" value="Ribosomal_uS17"/>
    <property type="match status" value="1"/>
</dbReference>
<evidence type="ECO:0000256" key="1">
    <source>
        <dbReference type="ARBA" id="ARBA00010254"/>
    </source>
</evidence>